<dbReference type="InterPro" id="IPR009100">
    <property type="entry name" value="AcylCoA_DH/oxidase_NM_dom_sf"/>
</dbReference>
<evidence type="ECO:0000256" key="4">
    <source>
        <dbReference type="ARBA" id="ARBA00022827"/>
    </source>
</evidence>
<dbReference type="GO" id="GO:0033539">
    <property type="term" value="P:fatty acid beta-oxidation using acyl-CoA dehydrogenase"/>
    <property type="evidence" value="ECO:0007669"/>
    <property type="project" value="TreeGrafter"/>
</dbReference>
<dbReference type="GO" id="GO:0046359">
    <property type="term" value="P:butyrate catabolic process"/>
    <property type="evidence" value="ECO:0007669"/>
    <property type="project" value="TreeGrafter"/>
</dbReference>
<keyword evidence="4" id="KW-0274">FAD</keyword>
<gene>
    <name evidence="7" type="ORF">BGW36DRAFT_418276</name>
</gene>
<dbReference type="Pfam" id="PF00441">
    <property type="entry name" value="Acyl-CoA_dh_1"/>
    <property type="match status" value="1"/>
</dbReference>
<dbReference type="SUPFAM" id="SSF56645">
    <property type="entry name" value="Acyl-CoA dehydrogenase NM domain-like"/>
    <property type="match status" value="1"/>
</dbReference>
<evidence type="ECO:0000313" key="8">
    <source>
        <dbReference type="Proteomes" id="UP001201262"/>
    </source>
</evidence>
<dbReference type="EMBL" id="JAJTJA010000008">
    <property type="protein sequence ID" value="KAH8695602.1"/>
    <property type="molecule type" value="Genomic_DNA"/>
</dbReference>
<dbReference type="SUPFAM" id="SSF47203">
    <property type="entry name" value="Acyl-CoA dehydrogenase C-terminal domain-like"/>
    <property type="match status" value="1"/>
</dbReference>
<evidence type="ECO:0000256" key="2">
    <source>
        <dbReference type="ARBA" id="ARBA00009347"/>
    </source>
</evidence>
<feature type="domain" description="Acyl-CoA dehydrogenase/oxidase C-terminal" evidence="5">
    <location>
        <begin position="259"/>
        <end position="399"/>
    </location>
</feature>
<evidence type="ECO:0000259" key="5">
    <source>
        <dbReference type="Pfam" id="PF00441"/>
    </source>
</evidence>
<accession>A0AAD4KNK9</accession>
<evidence type="ECO:0000313" key="7">
    <source>
        <dbReference type="EMBL" id="KAH8695602.1"/>
    </source>
</evidence>
<evidence type="ECO:0000259" key="6">
    <source>
        <dbReference type="Pfam" id="PF02771"/>
    </source>
</evidence>
<organism evidence="7 8">
    <name type="scientific">Talaromyces proteolyticus</name>
    <dbReference type="NCBI Taxonomy" id="1131652"/>
    <lineage>
        <taxon>Eukaryota</taxon>
        <taxon>Fungi</taxon>
        <taxon>Dikarya</taxon>
        <taxon>Ascomycota</taxon>
        <taxon>Pezizomycotina</taxon>
        <taxon>Eurotiomycetes</taxon>
        <taxon>Eurotiomycetidae</taxon>
        <taxon>Eurotiales</taxon>
        <taxon>Trichocomaceae</taxon>
        <taxon>Talaromyces</taxon>
        <taxon>Talaromyces sect. Bacilispori</taxon>
    </lineage>
</organism>
<dbReference type="PANTHER" id="PTHR43884:SF12">
    <property type="entry name" value="ISOVALERYL-COA DEHYDROGENASE, MITOCHONDRIAL-RELATED"/>
    <property type="match status" value="1"/>
</dbReference>
<sequence>MVDFTLSESEKATRLGARGFAKAHLAGAKAVYSAFSTPAERFQSIQPIYAEAVKAGLIKGQVPAPVGGTSANLVEAAILVEEFYAVDASASLTIFATGLGLTPLALAYQPQFKEFLDPFLSGEGTPLASLVFSEPAGVANWLEPGAPGLQTTAYLDGDEWVLNGEKLWATNSAGWDFQGADLGCVVCRCTNEDVASKSLYPRDLVMVLLVTRADIDRSGQDSFKVLKHVETLGHTAVSGPHIKYTNVRVPAKNLLCPPGTGAAIVSHSFEISAMLVGAMGVGLQRAAFDAALEFSRDTRGGTIPIGNRQSVADLLINIKMRTETSRLLTWKAAHCLLFGPGEHEQRRELSLQAKVYCSDAAVQSCTDAINAVGISAYNIDFPFGELLATAMVLPIFDGGNIGIRRRALQDIFISAGYQPWLTAFGAE</sequence>
<dbReference type="Pfam" id="PF02771">
    <property type="entry name" value="Acyl-CoA_dh_N"/>
    <property type="match status" value="1"/>
</dbReference>
<dbReference type="GeneID" id="70249702"/>
<dbReference type="Proteomes" id="UP001201262">
    <property type="component" value="Unassembled WGS sequence"/>
</dbReference>
<dbReference type="GO" id="GO:0050660">
    <property type="term" value="F:flavin adenine dinucleotide binding"/>
    <property type="evidence" value="ECO:0007669"/>
    <property type="project" value="InterPro"/>
</dbReference>
<dbReference type="InterPro" id="IPR046373">
    <property type="entry name" value="Acyl-CoA_Oxase/DH_mid-dom_sf"/>
</dbReference>
<evidence type="ECO:0000256" key="3">
    <source>
        <dbReference type="ARBA" id="ARBA00022630"/>
    </source>
</evidence>
<comment type="cofactor">
    <cofactor evidence="1">
        <name>FAD</name>
        <dbReference type="ChEBI" id="CHEBI:57692"/>
    </cofactor>
</comment>
<evidence type="ECO:0000256" key="1">
    <source>
        <dbReference type="ARBA" id="ARBA00001974"/>
    </source>
</evidence>
<keyword evidence="8" id="KW-1185">Reference proteome</keyword>
<comment type="similarity">
    <text evidence="2">Belongs to the acyl-CoA dehydrogenase family.</text>
</comment>
<dbReference type="PANTHER" id="PTHR43884">
    <property type="entry name" value="ACYL-COA DEHYDROGENASE"/>
    <property type="match status" value="1"/>
</dbReference>
<dbReference type="InterPro" id="IPR037069">
    <property type="entry name" value="AcylCoA_DH/ox_N_sf"/>
</dbReference>
<dbReference type="GO" id="GO:0003995">
    <property type="term" value="F:acyl-CoA dehydrogenase activity"/>
    <property type="evidence" value="ECO:0007669"/>
    <property type="project" value="TreeGrafter"/>
</dbReference>
<dbReference type="InterPro" id="IPR036250">
    <property type="entry name" value="AcylCo_DH-like_C"/>
</dbReference>
<dbReference type="CDD" id="cd00567">
    <property type="entry name" value="ACAD"/>
    <property type="match status" value="1"/>
</dbReference>
<dbReference type="Gene3D" id="2.40.110.10">
    <property type="entry name" value="Butyryl-CoA Dehydrogenase, subunit A, domain 2"/>
    <property type="match status" value="1"/>
</dbReference>
<keyword evidence="3" id="KW-0285">Flavoprotein</keyword>
<dbReference type="InterPro" id="IPR009075">
    <property type="entry name" value="AcylCo_DH/oxidase_C"/>
</dbReference>
<proteinExistence type="inferred from homology"/>
<dbReference type="AlphaFoldDB" id="A0AAD4KNK9"/>
<dbReference type="Gene3D" id="1.20.140.10">
    <property type="entry name" value="Butyryl-CoA Dehydrogenase, subunit A, domain 3"/>
    <property type="match status" value="1"/>
</dbReference>
<reference evidence="7" key="1">
    <citation type="submission" date="2021-12" db="EMBL/GenBank/DDBJ databases">
        <title>Convergent genome expansion in fungi linked to evolution of root-endophyte symbiosis.</title>
        <authorList>
            <consortium name="DOE Joint Genome Institute"/>
            <person name="Ke Y.-H."/>
            <person name="Bonito G."/>
            <person name="Liao H.-L."/>
            <person name="Looney B."/>
            <person name="Rojas-Flechas A."/>
            <person name="Nash J."/>
            <person name="Hameed K."/>
            <person name="Schadt C."/>
            <person name="Martin F."/>
            <person name="Crous P.W."/>
            <person name="Miettinen O."/>
            <person name="Magnuson J.K."/>
            <person name="Labbe J."/>
            <person name="Jacobson D."/>
            <person name="Doktycz M.J."/>
            <person name="Veneault-Fourrey C."/>
            <person name="Kuo A."/>
            <person name="Mondo S."/>
            <person name="Calhoun S."/>
            <person name="Riley R."/>
            <person name="Ohm R."/>
            <person name="LaButti K."/>
            <person name="Andreopoulos B."/>
            <person name="Pangilinan J."/>
            <person name="Nolan M."/>
            <person name="Tritt A."/>
            <person name="Clum A."/>
            <person name="Lipzen A."/>
            <person name="Daum C."/>
            <person name="Barry K."/>
            <person name="Grigoriev I.V."/>
            <person name="Vilgalys R."/>
        </authorList>
    </citation>
    <scope>NUCLEOTIDE SEQUENCE</scope>
    <source>
        <strain evidence="7">PMI_201</strain>
    </source>
</reference>
<dbReference type="Gene3D" id="1.10.540.10">
    <property type="entry name" value="Acyl-CoA dehydrogenase/oxidase, N-terminal domain"/>
    <property type="match status" value="1"/>
</dbReference>
<dbReference type="RefSeq" id="XP_046070744.1">
    <property type="nucleotide sequence ID" value="XM_046219415.1"/>
</dbReference>
<dbReference type="InterPro" id="IPR013786">
    <property type="entry name" value="AcylCoA_DH/ox_N"/>
</dbReference>
<name>A0AAD4KNK9_9EURO</name>
<protein>
    <submittedName>
        <fullName evidence="7">Acyl-CoA dehydrogenase</fullName>
    </submittedName>
</protein>
<comment type="caution">
    <text evidence="7">The sequence shown here is derived from an EMBL/GenBank/DDBJ whole genome shotgun (WGS) entry which is preliminary data.</text>
</comment>
<feature type="domain" description="Acyl-CoA dehydrogenase/oxidase N-terminal" evidence="6">
    <location>
        <begin position="7"/>
        <end position="123"/>
    </location>
</feature>